<reference evidence="3" key="1">
    <citation type="journal article" date="2020" name="Int. J. Syst. Evol. Microbiol.">
        <title>Alteromonas alba sp. nov., a marine bacterium isolated from the seawater of the West Pacific Ocean.</title>
        <authorList>
            <person name="Sun C."/>
            <person name="Wu Y.-H."/>
            <person name="Xamxidin M."/>
            <person name="Cheng H."/>
            <person name="Xu X.-W."/>
        </authorList>
    </citation>
    <scope>NUCLEOTIDE SEQUENCE [LARGE SCALE GENOMIC DNA]</scope>
    <source>
        <strain evidence="3">190</strain>
    </source>
</reference>
<evidence type="ECO:0000313" key="3">
    <source>
        <dbReference type="Proteomes" id="UP000238949"/>
    </source>
</evidence>
<feature type="transmembrane region" description="Helical" evidence="1">
    <location>
        <begin position="80"/>
        <end position="99"/>
    </location>
</feature>
<keyword evidence="1" id="KW-1133">Transmembrane helix</keyword>
<keyword evidence="1" id="KW-0472">Membrane</keyword>
<protein>
    <submittedName>
        <fullName evidence="2">DUF3379 domain-containing protein</fullName>
    </submittedName>
</protein>
<gene>
    <name evidence="2" type="ORF">C6Y40_23215</name>
</gene>
<comment type="caution">
    <text evidence="2">The sequence shown here is derived from an EMBL/GenBank/DDBJ whole genome shotgun (WGS) entry which is preliminary data.</text>
</comment>
<dbReference type="InterPro" id="IPR021806">
    <property type="entry name" value="DUF3379"/>
</dbReference>
<dbReference type="AlphaFoldDB" id="A0A2S9V442"/>
<dbReference type="EMBL" id="PVNP01000212">
    <property type="protein sequence ID" value="PRO71210.1"/>
    <property type="molecule type" value="Genomic_DNA"/>
</dbReference>
<sequence length="234" mass="26479">MVDELEFRRRVYTNPADNEKDLLEAAAQNPDNDAFWQDIKQLDEKLKTAASVPVPDDLANRLILKQTMREFNQQKRRNRWYIGLAASVAFTFGIALTAWQQQHVQLDQAALAHMYYAETEQPHANTEVTPQLVNAKLAQFGAELDTSIGHIASANYCILDAIRSLHLIIETPEGRMSVFLVPDHDKPMSNDFADEVYQGSSYALHKTNILVVGDKDANIPAFKTELKQYLKFSA</sequence>
<keyword evidence="1" id="KW-0812">Transmembrane</keyword>
<keyword evidence="3" id="KW-1185">Reference proteome</keyword>
<dbReference type="Pfam" id="PF11859">
    <property type="entry name" value="DUF3379"/>
    <property type="match status" value="1"/>
</dbReference>
<evidence type="ECO:0000313" key="2">
    <source>
        <dbReference type="EMBL" id="PRO71210.1"/>
    </source>
</evidence>
<name>A0A2S9V442_9ALTE</name>
<dbReference type="OrthoDB" id="6195578at2"/>
<evidence type="ECO:0000256" key="1">
    <source>
        <dbReference type="SAM" id="Phobius"/>
    </source>
</evidence>
<accession>A0A2S9V442</accession>
<organism evidence="2 3">
    <name type="scientific">Alteromonas alba</name>
    <dbReference type="NCBI Taxonomy" id="2079529"/>
    <lineage>
        <taxon>Bacteria</taxon>
        <taxon>Pseudomonadati</taxon>
        <taxon>Pseudomonadota</taxon>
        <taxon>Gammaproteobacteria</taxon>
        <taxon>Alteromonadales</taxon>
        <taxon>Alteromonadaceae</taxon>
        <taxon>Alteromonas/Salinimonas group</taxon>
        <taxon>Alteromonas</taxon>
    </lineage>
</organism>
<dbReference type="Proteomes" id="UP000238949">
    <property type="component" value="Unassembled WGS sequence"/>
</dbReference>
<proteinExistence type="predicted"/>